<evidence type="ECO:0000256" key="5">
    <source>
        <dbReference type="SAM" id="Phobius"/>
    </source>
</evidence>
<evidence type="ECO:0008006" key="8">
    <source>
        <dbReference type="Google" id="ProtNLM"/>
    </source>
</evidence>
<dbReference type="PANTHER" id="PTHR48021:SF46">
    <property type="entry name" value="MAJOR FACILITATOR SUPERFAMILY (MFS) PROFILE DOMAIN-CONTAINING PROTEIN"/>
    <property type="match status" value="1"/>
</dbReference>
<dbReference type="Proteomes" id="UP001516400">
    <property type="component" value="Unassembled WGS sequence"/>
</dbReference>
<gene>
    <name evidence="6" type="ORF">HHI36_013823</name>
</gene>
<sequence length="480" mass="55260">MDVKFGEYVHVFKVDMAIDEQKRFTWKQAFWQIFPSFCASLIAVPSGIMLGWPSPTYPYLLQSTSVIPISMNQSAMIAGFFMLGAILTTPLSCRYHLGPKYGIWIGMALMTIGWIIMWYSEDVIGLLCSRFTVGLGSGYGLGQVKGYISDLCEPQLAQFLNKQLNFYGLFGILVTFMAGPFLNFRKFPYVPVITCLIVLLVIMFLPCTPKDFVKRNKMDEAATLLDYLRGKRDHSNELKKIQNELIDKKINFFSLLKIANLRRKFLKFILLVFLQQFSGGPTTIVYCQLIFTMSDCPYPEYCAILYAVTFFISNIYGTFYASKLNKKFVLIFSIVTTAFMLISQIAVLYFEINKKYWSFTSLIVMLLFITFYCVGVGNTAIAYVPEWFPEQYKVGMVNTFSISFYAFAIIATKVFQVLITAYPLYIGFCLFLFCDLVNLIFVIIFVKKKSSEFDNYKQTNSVYFWNSKRGNEIEKHINNR</sequence>
<dbReference type="GO" id="GO:0016020">
    <property type="term" value="C:membrane"/>
    <property type="evidence" value="ECO:0007669"/>
    <property type="project" value="UniProtKB-SubCell"/>
</dbReference>
<accession>A0ABD2N1C3</accession>
<feature type="transmembrane region" description="Helical" evidence="5">
    <location>
        <begin position="29"/>
        <end position="52"/>
    </location>
</feature>
<evidence type="ECO:0000256" key="4">
    <source>
        <dbReference type="ARBA" id="ARBA00023136"/>
    </source>
</evidence>
<feature type="transmembrane region" description="Helical" evidence="5">
    <location>
        <begin position="303"/>
        <end position="321"/>
    </location>
</feature>
<reference evidence="6 7" key="1">
    <citation type="journal article" date="2021" name="BMC Biol.">
        <title>Horizontally acquired antibacterial genes associated with adaptive radiation of ladybird beetles.</title>
        <authorList>
            <person name="Li H.S."/>
            <person name="Tang X.F."/>
            <person name="Huang Y.H."/>
            <person name="Xu Z.Y."/>
            <person name="Chen M.L."/>
            <person name="Du X.Y."/>
            <person name="Qiu B.Y."/>
            <person name="Chen P.T."/>
            <person name="Zhang W."/>
            <person name="Slipinski A."/>
            <person name="Escalona H.E."/>
            <person name="Waterhouse R.M."/>
            <person name="Zwick A."/>
            <person name="Pang H."/>
        </authorList>
    </citation>
    <scope>NUCLEOTIDE SEQUENCE [LARGE SCALE GENOMIC DNA]</scope>
    <source>
        <strain evidence="6">SYSU2018</strain>
    </source>
</reference>
<dbReference type="InterPro" id="IPR036259">
    <property type="entry name" value="MFS_trans_sf"/>
</dbReference>
<feature type="transmembrane region" description="Helical" evidence="5">
    <location>
        <begin position="188"/>
        <end position="208"/>
    </location>
</feature>
<evidence type="ECO:0000313" key="6">
    <source>
        <dbReference type="EMBL" id="KAL3272342.1"/>
    </source>
</evidence>
<evidence type="ECO:0000313" key="7">
    <source>
        <dbReference type="Proteomes" id="UP001516400"/>
    </source>
</evidence>
<feature type="transmembrane region" description="Helical" evidence="5">
    <location>
        <begin position="396"/>
        <end position="419"/>
    </location>
</feature>
<keyword evidence="3 5" id="KW-1133">Transmembrane helix</keyword>
<dbReference type="Pfam" id="PF00083">
    <property type="entry name" value="Sugar_tr"/>
    <property type="match status" value="1"/>
</dbReference>
<comment type="subcellular location">
    <subcellularLocation>
        <location evidence="1">Membrane</location>
    </subcellularLocation>
</comment>
<comment type="caution">
    <text evidence="6">The sequence shown here is derived from an EMBL/GenBank/DDBJ whole genome shotgun (WGS) entry which is preliminary data.</text>
</comment>
<name>A0ABD2N1C3_9CUCU</name>
<keyword evidence="4 5" id="KW-0472">Membrane</keyword>
<dbReference type="SUPFAM" id="SSF103473">
    <property type="entry name" value="MFS general substrate transporter"/>
    <property type="match status" value="1"/>
</dbReference>
<proteinExistence type="predicted"/>
<feature type="transmembrane region" description="Helical" evidence="5">
    <location>
        <begin position="124"/>
        <end position="144"/>
    </location>
</feature>
<feature type="transmembrane region" description="Helical" evidence="5">
    <location>
        <begin position="425"/>
        <end position="446"/>
    </location>
</feature>
<evidence type="ECO:0000256" key="3">
    <source>
        <dbReference type="ARBA" id="ARBA00022989"/>
    </source>
</evidence>
<feature type="transmembrane region" description="Helical" evidence="5">
    <location>
        <begin position="328"/>
        <end position="350"/>
    </location>
</feature>
<dbReference type="EMBL" id="JABFTP020000062">
    <property type="protein sequence ID" value="KAL3272342.1"/>
    <property type="molecule type" value="Genomic_DNA"/>
</dbReference>
<feature type="transmembrane region" description="Helical" evidence="5">
    <location>
        <begin position="72"/>
        <end position="89"/>
    </location>
</feature>
<dbReference type="PANTHER" id="PTHR48021">
    <property type="match status" value="1"/>
</dbReference>
<organism evidence="6 7">
    <name type="scientific">Cryptolaemus montrouzieri</name>
    <dbReference type="NCBI Taxonomy" id="559131"/>
    <lineage>
        <taxon>Eukaryota</taxon>
        <taxon>Metazoa</taxon>
        <taxon>Ecdysozoa</taxon>
        <taxon>Arthropoda</taxon>
        <taxon>Hexapoda</taxon>
        <taxon>Insecta</taxon>
        <taxon>Pterygota</taxon>
        <taxon>Neoptera</taxon>
        <taxon>Endopterygota</taxon>
        <taxon>Coleoptera</taxon>
        <taxon>Polyphaga</taxon>
        <taxon>Cucujiformia</taxon>
        <taxon>Coccinelloidea</taxon>
        <taxon>Coccinellidae</taxon>
        <taxon>Scymninae</taxon>
        <taxon>Scymnini</taxon>
        <taxon>Cryptolaemus</taxon>
    </lineage>
</organism>
<protein>
    <recommendedName>
        <fullName evidence="8">Sugar transporter</fullName>
    </recommendedName>
</protein>
<dbReference type="InterPro" id="IPR005828">
    <property type="entry name" value="MFS_sugar_transport-like"/>
</dbReference>
<keyword evidence="7" id="KW-1185">Reference proteome</keyword>
<dbReference type="InterPro" id="IPR050549">
    <property type="entry name" value="MFS_Trehalose_Transporter"/>
</dbReference>
<feature type="transmembrane region" description="Helical" evidence="5">
    <location>
        <begin position="101"/>
        <end position="118"/>
    </location>
</feature>
<dbReference type="AlphaFoldDB" id="A0ABD2N1C3"/>
<dbReference type="Gene3D" id="1.20.1250.20">
    <property type="entry name" value="MFS general substrate transporter like domains"/>
    <property type="match status" value="1"/>
</dbReference>
<evidence type="ECO:0000256" key="1">
    <source>
        <dbReference type="ARBA" id="ARBA00004370"/>
    </source>
</evidence>
<keyword evidence="2 5" id="KW-0812">Transmembrane</keyword>
<feature type="transmembrane region" description="Helical" evidence="5">
    <location>
        <begin position="356"/>
        <end position="384"/>
    </location>
</feature>
<feature type="transmembrane region" description="Helical" evidence="5">
    <location>
        <begin position="164"/>
        <end position="182"/>
    </location>
</feature>
<feature type="transmembrane region" description="Helical" evidence="5">
    <location>
        <begin position="265"/>
        <end position="291"/>
    </location>
</feature>
<evidence type="ECO:0000256" key="2">
    <source>
        <dbReference type="ARBA" id="ARBA00022692"/>
    </source>
</evidence>